<dbReference type="Pfam" id="PF05920">
    <property type="entry name" value="Homeobox_KN"/>
    <property type="match status" value="1"/>
</dbReference>
<dbReference type="AlphaFoldDB" id="A0A1X2H1W2"/>
<comment type="caution">
    <text evidence="11">The sequence shown here is derived from an EMBL/GenBank/DDBJ whole genome shotgun (WGS) entry which is preliminary data.</text>
</comment>
<evidence type="ECO:0000256" key="6">
    <source>
        <dbReference type="ARBA" id="ARBA00023242"/>
    </source>
</evidence>
<feature type="region of interest" description="Disordered" evidence="9">
    <location>
        <begin position="232"/>
        <end position="257"/>
    </location>
</feature>
<evidence type="ECO:0000256" key="7">
    <source>
        <dbReference type="ARBA" id="ARBA00038021"/>
    </source>
</evidence>
<dbReference type="InterPro" id="IPR008422">
    <property type="entry name" value="KN_HD"/>
</dbReference>
<evidence type="ECO:0000256" key="8">
    <source>
        <dbReference type="PROSITE-ProRule" id="PRU00108"/>
    </source>
</evidence>
<evidence type="ECO:0000313" key="11">
    <source>
        <dbReference type="EMBL" id="ORY91405.1"/>
    </source>
</evidence>
<evidence type="ECO:0000313" key="12">
    <source>
        <dbReference type="Proteomes" id="UP000242180"/>
    </source>
</evidence>
<dbReference type="STRING" id="13706.A0A1X2H1W2"/>
<sequence>MKLKRNQFRPVILFHEGDGGQDMTASNSNAGSTSIKYGDPLYRSILRMKKADTDRRLARNSLWWQGINQYAQQDQRDISLRSMSSSSSSVSSTPPSSPTDDNSSASFSPLSSCAGSPPSPLSLSEKHQSEFPRKHAPVSGGAGGDGRIRKPSGSSLSYRKRRGNLPKSVTTVLKQWLIEHTEHPYPTENEKNSLGDKTGLTINQISNWFINARRRILPTVVRNEHKKLRNYASVTSSSSPPSHISTLVRHNKNGFFN</sequence>
<evidence type="ECO:0000256" key="9">
    <source>
        <dbReference type="SAM" id="MobiDB-lite"/>
    </source>
</evidence>
<feature type="region of interest" description="Disordered" evidence="9">
    <location>
        <begin position="75"/>
        <end position="163"/>
    </location>
</feature>
<dbReference type="GO" id="GO:0003677">
    <property type="term" value="F:DNA binding"/>
    <property type="evidence" value="ECO:0007669"/>
    <property type="project" value="UniProtKB-UniRule"/>
</dbReference>
<keyword evidence="2" id="KW-0805">Transcription regulation</keyword>
<keyword evidence="12" id="KW-1185">Reference proteome</keyword>
<dbReference type="Gene3D" id="1.10.10.60">
    <property type="entry name" value="Homeodomain-like"/>
    <property type="match status" value="1"/>
</dbReference>
<feature type="compositionally biased region" description="Low complexity" evidence="9">
    <location>
        <begin position="80"/>
        <end position="116"/>
    </location>
</feature>
<keyword evidence="3 8" id="KW-0238">DNA-binding</keyword>
<dbReference type="InterPro" id="IPR050224">
    <property type="entry name" value="TALE_homeobox"/>
</dbReference>
<feature type="compositionally biased region" description="Low complexity" evidence="9">
    <location>
        <begin position="233"/>
        <end position="246"/>
    </location>
</feature>
<dbReference type="FunFam" id="1.10.10.60:FF:000059">
    <property type="entry name" value="TGFB-induced factor homeobox 1"/>
    <property type="match status" value="1"/>
</dbReference>
<dbReference type="SUPFAM" id="SSF46689">
    <property type="entry name" value="Homeodomain-like"/>
    <property type="match status" value="1"/>
</dbReference>
<protein>
    <submittedName>
        <fullName evidence="11">Homeobox KN domain-domain-containing protein</fullName>
    </submittedName>
</protein>
<keyword evidence="4 8" id="KW-0371">Homeobox</keyword>
<feature type="domain" description="Homeobox" evidence="10">
    <location>
        <begin position="156"/>
        <end position="219"/>
    </location>
</feature>
<accession>A0A1X2H1W2</accession>
<dbReference type="EMBL" id="MCGN01000011">
    <property type="protein sequence ID" value="ORY91405.1"/>
    <property type="molecule type" value="Genomic_DNA"/>
</dbReference>
<name>A0A1X2H1W2_SYNRA</name>
<dbReference type="InterPro" id="IPR009057">
    <property type="entry name" value="Homeodomain-like_sf"/>
</dbReference>
<feature type="compositionally biased region" description="Basic and acidic residues" evidence="9">
    <location>
        <begin position="124"/>
        <end position="133"/>
    </location>
</feature>
<evidence type="ECO:0000256" key="3">
    <source>
        <dbReference type="ARBA" id="ARBA00023125"/>
    </source>
</evidence>
<organism evidence="11 12">
    <name type="scientific">Syncephalastrum racemosum</name>
    <name type="common">Filamentous fungus</name>
    <dbReference type="NCBI Taxonomy" id="13706"/>
    <lineage>
        <taxon>Eukaryota</taxon>
        <taxon>Fungi</taxon>
        <taxon>Fungi incertae sedis</taxon>
        <taxon>Mucoromycota</taxon>
        <taxon>Mucoromycotina</taxon>
        <taxon>Mucoromycetes</taxon>
        <taxon>Mucorales</taxon>
        <taxon>Syncephalastraceae</taxon>
        <taxon>Syncephalastrum</taxon>
    </lineage>
</organism>
<dbReference type="SMART" id="SM00389">
    <property type="entry name" value="HOX"/>
    <property type="match status" value="1"/>
</dbReference>
<keyword evidence="5" id="KW-0804">Transcription</keyword>
<dbReference type="PANTHER" id="PTHR11850">
    <property type="entry name" value="HOMEOBOX PROTEIN TRANSCRIPTION FACTORS"/>
    <property type="match status" value="1"/>
</dbReference>
<dbReference type="PROSITE" id="PS50071">
    <property type="entry name" value="HOMEOBOX_2"/>
    <property type="match status" value="1"/>
</dbReference>
<dbReference type="OrthoDB" id="10056939at2759"/>
<evidence type="ECO:0000256" key="1">
    <source>
        <dbReference type="ARBA" id="ARBA00004123"/>
    </source>
</evidence>
<dbReference type="InterPro" id="IPR001356">
    <property type="entry name" value="HD"/>
</dbReference>
<comment type="similarity">
    <text evidence="7">Belongs to the TALE/TGIF homeobox family.</text>
</comment>
<keyword evidence="6 8" id="KW-0539">Nucleus</keyword>
<comment type="subcellular location">
    <subcellularLocation>
        <location evidence="1 8">Nucleus</location>
    </subcellularLocation>
</comment>
<evidence type="ECO:0000256" key="2">
    <source>
        <dbReference type="ARBA" id="ARBA00023015"/>
    </source>
</evidence>
<evidence type="ECO:0000256" key="4">
    <source>
        <dbReference type="ARBA" id="ARBA00023155"/>
    </source>
</evidence>
<gene>
    <name evidence="11" type="ORF">BCR43DRAFT_499031</name>
</gene>
<feature type="DNA-binding region" description="Homeobox" evidence="8">
    <location>
        <begin position="158"/>
        <end position="220"/>
    </location>
</feature>
<proteinExistence type="inferred from homology"/>
<dbReference type="Proteomes" id="UP000242180">
    <property type="component" value="Unassembled WGS sequence"/>
</dbReference>
<reference evidence="11 12" key="1">
    <citation type="submission" date="2016-07" db="EMBL/GenBank/DDBJ databases">
        <title>Pervasive Adenine N6-methylation of Active Genes in Fungi.</title>
        <authorList>
            <consortium name="DOE Joint Genome Institute"/>
            <person name="Mondo S.J."/>
            <person name="Dannebaum R.O."/>
            <person name="Kuo R.C."/>
            <person name="Labutti K."/>
            <person name="Haridas S."/>
            <person name="Kuo A."/>
            <person name="Salamov A."/>
            <person name="Ahrendt S.R."/>
            <person name="Lipzen A."/>
            <person name="Sullivan W."/>
            <person name="Andreopoulos W.B."/>
            <person name="Clum A."/>
            <person name="Lindquist E."/>
            <person name="Daum C."/>
            <person name="Ramamoorthy G.K."/>
            <person name="Gryganskyi A."/>
            <person name="Culley D."/>
            <person name="Magnuson J.K."/>
            <person name="James T.Y."/>
            <person name="O'Malley M.A."/>
            <person name="Stajich J.E."/>
            <person name="Spatafora J.W."/>
            <person name="Visel A."/>
            <person name="Grigoriev I.V."/>
        </authorList>
    </citation>
    <scope>NUCLEOTIDE SEQUENCE [LARGE SCALE GENOMIC DNA]</scope>
    <source>
        <strain evidence="11 12">NRRL 2496</strain>
    </source>
</reference>
<dbReference type="GO" id="GO:0006355">
    <property type="term" value="P:regulation of DNA-templated transcription"/>
    <property type="evidence" value="ECO:0007669"/>
    <property type="project" value="InterPro"/>
</dbReference>
<dbReference type="GO" id="GO:0005634">
    <property type="term" value="C:nucleus"/>
    <property type="evidence" value="ECO:0007669"/>
    <property type="project" value="UniProtKB-SubCell"/>
</dbReference>
<evidence type="ECO:0000259" key="10">
    <source>
        <dbReference type="PROSITE" id="PS50071"/>
    </source>
</evidence>
<evidence type="ECO:0000256" key="5">
    <source>
        <dbReference type="ARBA" id="ARBA00023163"/>
    </source>
</evidence>
<dbReference type="CDD" id="cd00086">
    <property type="entry name" value="homeodomain"/>
    <property type="match status" value="1"/>
</dbReference>
<dbReference type="InParanoid" id="A0A1X2H1W2"/>